<dbReference type="Proteomes" id="UP000326062">
    <property type="component" value="Chromosome 19"/>
</dbReference>
<dbReference type="AlphaFoldDB" id="A0A5N3X4Q2"/>
<dbReference type="EMBL" id="VCEB01000017">
    <property type="protein sequence ID" value="KAB0368665.1"/>
    <property type="molecule type" value="Genomic_DNA"/>
</dbReference>
<protein>
    <submittedName>
        <fullName evidence="2">Uncharacterized protein</fullName>
    </submittedName>
</protein>
<keyword evidence="1" id="KW-0472">Membrane</keyword>
<keyword evidence="1" id="KW-0812">Transmembrane</keyword>
<reference evidence="2 3" key="1">
    <citation type="submission" date="2019-06" db="EMBL/GenBank/DDBJ databases">
        <title>Discovery of a novel chromosome fission-fusion reversal in muntjac.</title>
        <authorList>
            <person name="Mudd A.B."/>
            <person name="Bredeson J.V."/>
            <person name="Baum R."/>
            <person name="Hockemeyer D."/>
            <person name="Rokhsar D.S."/>
        </authorList>
    </citation>
    <scope>NUCLEOTIDE SEQUENCE [LARGE SCALE GENOMIC DNA]</scope>
    <source>
        <strain evidence="2">UCam_UCB_Mr</strain>
        <tissue evidence="2">Fibroblast cell line</tissue>
    </source>
</reference>
<keyword evidence="1" id="KW-1133">Transmembrane helix</keyword>
<evidence type="ECO:0000256" key="1">
    <source>
        <dbReference type="SAM" id="Phobius"/>
    </source>
</evidence>
<organism evidence="2 3">
    <name type="scientific">Muntiacus reevesi</name>
    <name type="common">Reeves' muntjac</name>
    <name type="synonym">Cervus reevesi</name>
    <dbReference type="NCBI Taxonomy" id="9886"/>
    <lineage>
        <taxon>Eukaryota</taxon>
        <taxon>Metazoa</taxon>
        <taxon>Chordata</taxon>
        <taxon>Craniata</taxon>
        <taxon>Vertebrata</taxon>
        <taxon>Euteleostomi</taxon>
        <taxon>Mammalia</taxon>
        <taxon>Eutheria</taxon>
        <taxon>Laurasiatheria</taxon>
        <taxon>Artiodactyla</taxon>
        <taxon>Ruminantia</taxon>
        <taxon>Pecora</taxon>
        <taxon>Cervidae</taxon>
        <taxon>Muntiacinae</taxon>
        <taxon>Muntiacus</taxon>
    </lineage>
</organism>
<evidence type="ECO:0000313" key="2">
    <source>
        <dbReference type="EMBL" id="KAB0368665.1"/>
    </source>
</evidence>
<gene>
    <name evidence="2" type="ORF">FD755_019699</name>
</gene>
<feature type="non-terminal residue" evidence="2">
    <location>
        <position position="135"/>
    </location>
</feature>
<name>A0A5N3X4Q2_MUNRE</name>
<sequence>MAHPRISRLSPPLTRKCCSSRSCTFSMAPLASRHHRMRAVPRPAPRAQPPAVAPPSAPGLMAMPLQLAWLWVLCSATLWVMLWVITGGFGGGVTLWQHGPCFFQVKLFLAHVQNQGDLKLCEGFIRVLKQCRLVN</sequence>
<feature type="transmembrane region" description="Helical" evidence="1">
    <location>
        <begin position="68"/>
        <end position="96"/>
    </location>
</feature>
<evidence type="ECO:0000313" key="3">
    <source>
        <dbReference type="Proteomes" id="UP000326062"/>
    </source>
</evidence>
<accession>A0A5N3X4Q2</accession>
<keyword evidence="3" id="KW-1185">Reference proteome</keyword>
<proteinExistence type="predicted"/>
<comment type="caution">
    <text evidence="2">The sequence shown here is derived from an EMBL/GenBank/DDBJ whole genome shotgun (WGS) entry which is preliminary data.</text>
</comment>